<organism evidence="1 2">
    <name type="scientific">Blastomyces percursus</name>
    <dbReference type="NCBI Taxonomy" id="1658174"/>
    <lineage>
        <taxon>Eukaryota</taxon>
        <taxon>Fungi</taxon>
        <taxon>Dikarya</taxon>
        <taxon>Ascomycota</taxon>
        <taxon>Pezizomycotina</taxon>
        <taxon>Eurotiomycetes</taxon>
        <taxon>Eurotiomycetidae</taxon>
        <taxon>Onygenales</taxon>
        <taxon>Ajellomycetaceae</taxon>
        <taxon>Blastomyces</taxon>
    </lineage>
</organism>
<reference evidence="1 2" key="1">
    <citation type="submission" date="2015-08" db="EMBL/GenBank/DDBJ databases">
        <title>Emmonsia species relationships and genome sequence.</title>
        <authorList>
            <person name="Cuomo C.A."/>
            <person name="Schwartz I.S."/>
            <person name="Kenyon C."/>
            <person name="De Hoog G.S."/>
            <person name="Govender N.P."/>
            <person name="Botha A."/>
            <person name="Moreno L."/>
            <person name="De Vries M."/>
            <person name="Munoz J.F."/>
            <person name="Stielow J.B."/>
        </authorList>
    </citation>
    <scope>NUCLEOTIDE SEQUENCE [LARGE SCALE GENOMIC DNA]</scope>
    <source>
        <strain evidence="1 2">EI222</strain>
    </source>
</reference>
<feature type="non-terminal residue" evidence="1">
    <location>
        <position position="1"/>
    </location>
</feature>
<dbReference type="AlphaFoldDB" id="A0A1J9NZ12"/>
<evidence type="ECO:0000313" key="2">
    <source>
        <dbReference type="Proteomes" id="UP000242791"/>
    </source>
</evidence>
<name>A0A1J9NZ12_9EURO</name>
<gene>
    <name evidence="1" type="ORF">ACJ73_10068</name>
</gene>
<dbReference type="VEuPathDB" id="FungiDB:ACJ73_10068"/>
<evidence type="ECO:0000313" key="1">
    <source>
        <dbReference type="EMBL" id="OJD09833.1"/>
    </source>
</evidence>
<comment type="caution">
    <text evidence="1">The sequence shown here is derived from an EMBL/GenBank/DDBJ whole genome shotgun (WGS) entry which is preliminary data.</text>
</comment>
<dbReference type="Proteomes" id="UP000242791">
    <property type="component" value="Unassembled WGS sequence"/>
</dbReference>
<accession>A0A1J9NZ12</accession>
<proteinExistence type="predicted"/>
<keyword evidence="2" id="KW-1185">Reference proteome</keyword>
<protein>
    <submittedName>
        <fullName evidence="1">Uncharacterized protein</fullName>
    </submittedName>
</protein>
<dbReference type="EMBL" id="LGTZ01003316">
    <property type="protein sequence ID" value="OJD09833.1"/>
    <property type="molecule type" value="Genomic_DNA"/>
</dbReference>
<sequence>QKQFGPSSLNLYTGQMANISAAHTITHAIFTWAMAGTAAHDYTEMRTVVH</sequence>